<dbReference type="RefSeq" id="WP_006029505.1">
    <property type="nucleotide sequence ID" value="NZ_CP013380.1"/>
</dbReference>
<accession>A0A7U4P535</accession>
<name>A0A7U4P535_9BURK</name>
<dbReference type="Gene3D" id="3.30.70.360">
    <property type="match status" value="1"/>
</dbReference>
<dbReference type="GO" id="GO:0046657">
    <property type="term" value="P:folic acid catabolic process"/>
    <property type="evidence" value="ECO:0007669"/>
    <property type="project" value="TreeGrafter"/>
</dbReference>
<gene>
    <name evidence="2" type="ORF">I6G56_07730</name>
</gene>
<dbReference type="GO" id="GO:0005737">
    <property type="term" value="C:cytoplasm"/>
    <property type="evidence" value="ECO:0007669"/>
    <property type="project" value="TreeGrafter"/>
</dbReference>
<dbReference type="SUPFAM" id="SSF53187">
    <property type="entry name" value="Zn-dependent exopeptidases"/>
    <property type="match status" value="1"/>
</dbReference>
<feature type="compositionally biased region" description="Basic and acidic residues" evidence="1">
    <location>
        <begin position="509"/>
        <end position="527"/>
    </location>
</feature>
<dbReference type="GO" id="GO:0016805">
    <property type="term" value="F:dipeptidase activity"/>
    <property type="evidence" value="ECO:0007669"/>
    <property type="project" value="TreeGrafter"/>
</dbReference>
<dbReference type="Gene3D" id="3.40.630.10">
    <property type="entry name" value="Zn peptidases"/>
    <property type="match status" value="1"/>
</dbReference>
<dbReference type="GO" id="GO:0071713">
    <property type="term" value="F:para-aminobenzoyl-glutamate hydrolase activity"/>
    <property type="evidence" value="ECO:0007669"/>
    <property type="project" value="TreeGrafter"/>
</dbReference>
<dbReference type="KEGG" id="bhg:I6G56_07730"/>
<feature type="region of interest" description="Disordered" evidence="1">
    <location>
        <begin position="505"/>
        <end position="527"/>
    </location>
</feature>
<evidence type="ECO:0000313" key="2">
    <source>
        <dbReference type="EMBL" id="QPS44950.1"/>
    </source>
</evidence>
<sequence length="527" mass="59397">MNMKDNTAAKETALNWVAEHLGDLSKWNKQIWDYAEPSWREYKSARFYVDLLREEGFTVEEASGGMPTAFCATWSNGPGPTVMTYAEYDGVPNNNQAATTSKTLRDESSEFSCGHTDPHSALGISTLGGLLAAKRAMEKHDIGGTLRYTGEPAEKMLGSKVVHGLRGYYDNVDALVSFHPFFMMPLCNTVRWDTHCGSYQSKVYTFVCDEPETWQMGNWDGSPISHASARAPGANAAMMTMYNTVKTMQDSMLPSYGGWFLGEALLPNNQATADNLAPFLAQIQYSWRCPDLEMADKIEAVLNRNAELAAEMAHCKLRTRWVTRTRPGRPNHTLAKLLYENFERVGPPKYDEKAIAVAHEIQRNLGIEPMEKPFLDETEKLTSPQETERRIREILAPWQLSWTSDDYVEMTHYTPTVRFYVARPTLAAPVGAKPYPAWVMNALGGIPETIDPTLDVASRTVALTLIDMLTRPEVLAEAKREFDERSKDYPGPLLPKDFEAPFDLPWPDYESKPDGTRVWHPTRQETE</sequence>
<accession>A0A7T2WZD2</accession>
<dbReference type="Proteomes" id="UP000594943">
    <property type="component" value="Chromosome 1"/>
</dbReference>
<proteinExistence type="predicted"/>
<dbReference type="PANTHER" id="PTHR30575:SF3">
    <property type="entry name" value="PEPTIDASE M20 DIMERISATION DOMAIN-CONTAINING PROTEIN"/>
    <property type="match status" value="1"/>
</dbReference>
<keyword evidence="2" id="KW-0378">Hydrolase</keyword>
<evidence type="ECO:0000256" key="1">
    <source>
        <dbReference type="SAM" id="MobiDB-lite"/>
    </source>
</evidence>
<organism evidence="2 3">
    <name type="scientific">Burkholderia humptydooensis</name>
    <dbReference type="NCBI Taxonomy" id="430531"/>
    <lineage>
        <taxon>Bacteria</taxon>
        <taxon>Pseudomonadati</taxon>
        <taxon>Pseudomonadota</taxon>
        <taxon>Betaproteobacteria</taxon>
        <taxon>Burkholderiales</taxon>
        <taxon>Burkholderiaceae</taxon>
        <taxon>Burkholderia</taxon>
        <taxon>pseudomallei group</taxon>
    </lineage>
</organism>
<dbReference type="PANTHER" id="PTHR30575">
    <property type="entry name" value="PEPTIDASE M20"/>
    <property type="match status" value="1"/>
</dbReference>
<dbReference type="EMBL" id="CP065686">
    <property type="protein sequence ID" value="QPS44950.1"/>
    <property type="molecule type" value="Genomic_DNA"/>
</dbReference>
<evidence type="ECO:0000313" key="3">
    <source>
        <dbReference type="Proteomes" id="UP000594943"/>
    </source>
</evidence>
<reference evidence="2 3" key="1">
    <citation type="submission" date="2020-12" db="EMBL/GenBank/DDBJ databases">
        <title>FDA dAtabase for Regulatory Grade micrObial Sequences (FDA-ARGOS): Supporting development and validation of Infectious Disease Dx tests.</title>
        <authorList>
            <person name="Nelson B."/>
            <person name="Plummer A."/>
            <person name="Tallon L."/>
            <person name="Sadzewicz L."/>
            <person name="Zhao X."/>
            <person name="Boylan J."/>
            <person name="Ott S."/>
            <person name="Bowen H."/>
            <person name="Vavikolanu K."/>
            <person name="Mehta A."/>
            <person name="Aluvathingal J."/>
            <person name="Nadendla S."/>
            <person name="Myers T."/>
            <person name="Yan Y."/>
            <person name="Sichtig H."/>
        </authorList>
    </citation>
    <scope>NUCLEOTIDE SEQUENCE [LARGE SCALE GENOMIC DNA]</scope>
    <source>
        <strain evidence="2 3">FDAARGOS_899</strain>
    </source>
</reference>
<dbReference type="AlphaFoldDB" id="A0A7U4P535"/>
<protein>
    <submittedName>
        <fullName evidence="2">Amidohydrolase</fullName>
    </submittedName>
</protein>
<dbReference type="InterPro" id="IPR052030">
    <property type="entry name" value="Peptidase_M20/M20A_hydrolases"/>
</dbReference>